<evidence type="ECO:0000313" key="1">
    <source>
        <dbReference type="EMBL" id="GGI94749.1"/>
    </source>
</evidence>
<gene>
    <name evidence="1" type="ORF">GCM10010885_00330</name>
</gene>
<sequence length="152" mass="17004">MSVRVDQRSHLELGDLHALLDDGLDDLARRRLQRRLHLRMLRLYVDENTPFAALHVNGQVAKPLRPYLQAKRGLPERGIARSGGDRVDECRRRTSTRARSVIASLGLVEGCGCRSIVPCLDSGAGRRHAGTGSRSQPPAHVDRIRHLPLRVR</sequence>
<reference evidence="1" key="1">
    <citation type="journal article" date="2014" name="Int. J. Syst. Evol. Microbiol.">
        <title>Complete genome sequence of Corynebacterium casei LMG S-19264T (=DSM 44701T), isolated from a smear-ripened cheese.</title>
        <authorList>
            <consortium name="US DOE Joint Genome Institute (JGI-PGF)"/>
            <person name="Walter F."/>
            <person name="Albersmeier A."/>
            <person name="Kalinowski J."/>
            <person name="Ruckert C."/>
        </authorList>
    </citation>
    <scope>NUCLEOTIDE SEQUENCE</scope>
    <source>
        <strain evidence="1">JCM 18487</strain>
    </source>
</reference>
<comment type="caution">
    <text evidence="1">The sequence shown here is derived from an EMBL/GenBank/DDBJ whole genome shotgun (WGS) entry which is preliminary data.</text>
</comment>
<organism evidence="1 2">
    <name type="scientific">Alicyclobacillus cellulosilyticus</name>
    <dbReference type="NCBI Taxonomy" id="1003997"/>
    <lineage>
        <taxon>Bacteria</taxon>
        <taxon>Bacillati</taxon>
        <taxon>Bacillota</taxon>
        <taxon>Bacilli</taxon>
        <taxon>Bacillales</taxon>
        <taxon>Alicyclobacillaceae</taxon>
        <taxon>Alicyclobacillus</taxon>
    </lineage>
</organism>
<dbReference type="Proteomes" id="UP000637695">
    <property type="component" value="Unassembled WGS sequence"/>
</dbReference>
<keyword evidence="2" id="KW-1185">Reference proteome</keyword>
<proteinExistence type="predicted"/>
<accession>A0A917K288</accession>
<protein>
    <submittedName>
        <fullName evidence="1">Uncharacterized protein</fullName>
    </submittedName>
</protein>
<dbReference type="EMBL" id="BMOY01000001">
    <property type="protein sequence ID" value="GGI94749.1"/>
    <property type="molecule type" value="Genomic_DNA"/>
</dbReference>
<reference evidence="1" key="2">
    <citation type="submission" date="2020-09" db="EMBL/GenBank/DDBJ databases">
        <authorList>
            <person name="Sun Q."/>
            <person name="Ohkuma M."/>
        </authorList>
    </citation>
    <scope>NUCLEOTIDE SEQUENCE</scope>
    <source>
        <strain evidence="1">JCM 18487</strain>
    </source>
</reference>
<dbReference type="AlphaFoldDB" id="A0A917K288"/>
<name>A0A917K288_9BACL</name>
<evidence type="ECO:0000313" key="2">
    <source>
        <dbReference type="Proteomes" id="UP000637695"/>
    </source>
</evidence>